<dbReference type="Proteomes" id="UP001152300">
    <property type="component" value="Unassembled WGS sequence"/>
</dbReference>
<proteinExistence type="predicted"/>
<evidence type="ECO:0000313" key="1">
    <source>
        <dbReference type="EMBL" id="KAJ8063707.1"/>
    </source>
</evidence>
<keyword evidence="2" id="KW-1185">Reference proteome</keyword>
<organism evidence="1 2">
    <name type="scientific">Sclerotinia nivalis</name>
    <dbReference type="NCBI Taxonomy" id="352851"/>
    <lineage>
        <taxon>Eukaryota</taxon>
        <taxon>Fungi</taxon>
        <taxon>Dikarya</taxon>
        <taxon>Ascomycota</taxon>
        <taxon>Pezizomycotina</taxon>
        <taxon>Leotiomycetes</taxon>
        <taxon>Helotiales</taxon>
        <taxon>Sclerotiniaceae</taxon>
        <taxon>Sclerotinia</taxon>
    </lineage>
</organism>
<protein>
    <submittedName>
        <fullName evidence="1">Uncharacterized protein</fullName>
    </submittedName>
</protein>
<name>A0A9X0DJA1_9HELO</name>
<accession>A0A9X0DJA1</accession>
<comment type="caution">
    <text evidence="1">The sequence shown here is derived from an EMBL/GenBank/DDBJ whole genome shotgun (WGS) entry which is preliminary data.</text>
</comment>
<evidence type="ECO:0000313" key="2">
    <source>
        <dbReference type="Proteomes" id="UP001152300"/>
    </source>
</evidence>
<dbReference type="EMBL" id="JAPEIS010000008">
    <property type="protein sequence ID" value="KAJ8063707.1"/>
    <property type="molecule type" value="Genomic_DNA"/>
</dbReference>
<dbReference type="AlphaFoldDB" id="A0A9X0DJA1"/>
<gene>
    <name evidence="1" type="ORF">OCU04_007572</name>
</gene>
<sequence>MHIQRATEEKTISPVGLCRQPIQKDIFAPQRYDRENRGIVNVQLFDPETFCTITKEKEPSTPIMADIYALRFPFSKHYGEQGGIWELILDSIVAKRYDGLDELWGTTSNENRSDASIEHGVVELNEVDRQSDFVARRYLESL</sequence>
<reference evidence="1" key="1">
    <citation type="submission" date="2022-11" db="EMBL/GenBank/DDBJ databases">
        <title>Genome Resource of Sclerotinia nivalis Strain SnTB1, a Plant Pathogen Isolated from American Ginseng.</title>
        <authorList>
            <person name="Fan S."/>
        </authorList>
    </citation>
    <scope>NUCLEOTIDE SEQUENCE</scope>
    <source>
        <strain evidence="1">SnTB1</strain>
    </source>
</reference>